<dbReference type="InterPro" id="IPR003439">
    <property type="entry name" value="ABC_transporter-like_ATP-bd"/>
</dbReference>
<dbReference type="SMART" id="SM00382">
    <property type="entry name" value="AAA"/>
    <property type="match status" value="1"/>
</dbReference>
<feature type="domain" description="ABC transporter" evidence="4">
    <location>
        <begin position="7"/>
        <end position="235"/>
    </location>
</feature>
<evidence type="ECO:0000259" key="4">
    <source>
        <dbReference type="PROSITE" id="PS50893"/>
    </source>
</evidence>
<accession>A0A6J6EXJ6</accession>
<reference evidence="5" key="1">
    <citation type="submission" date="2020-05" db="EMBL/GenBank/DDBJ databases">
        <authorList>
            <person name="Chiriac C."/>
            <person name="Salcher M."/>
            <person name="Ghai R."/>
            <person name="Kavagutti S V."/>
        </authorList>
    </citation>
    <scope>NUCLEOTIDE SEQUENCE</scope>
</reference>
<keyword evidence="1" id="KW-0813">Transport</keyword>
<dbReference type="Pfam" id="PF00005">
    <property type="entry name" value="ABC_tran"/>
    <property type="match status" value="1"/>
</dbReference>
<dbReference type="InterPro" id="IPR027417">
    <property type="entry name" value="P-loop_NTPase"/>
</dbReference>
<dbReference type="PANTHER" id="PTHR42781">
    <property type="entry name" value="SPERMIDINE/PUTRESCINE IMPORT ATP-BINDING PROTEIN POTA"/>
    <property type="match status" value="1"/>
</dbReference>
<dbReference type="FunFam" id="3.40.50.300:FF:000425">
    <property type="entry name" value="Probable ABC transporter, ATP-binding subunit"/>
    <property type="match status" value="1"/>
</dbReference>
<dbReference type="SUPFAM" id="SSF50331">
    <property type="entry name" value="MOP-like"/>
    <property type="match status" value="1"/>
</dbReference>
<dbReference type="InterPro" id="IPR003593">
    <property type="entry name" value="AAA+_ATPase"/>
</dbReference>
<dbReference type="PROSITE" id="PS50893">
    <property type="entry name" value="ABC_TRANSPORTER_2"/>
    <property type="match status" value="1"/>
</dbReference>
<dbReference type="InterPro" id="IPR013611">
    <property type="entry name" value="Transp-assoc_OB_typ2"/>
</dbReference>
<evidence type="ECO:0000313" key="5">
    <source>
        <dbReference type="EMBL" id="CAB4580059.1"/>
    </source>
</evidence>
<proteinExistence type="predicted"/>
<dbReference type="EMBL" id="CAEZTS010000075">
    <property type="protein sequence ID" value="CAB4580059.1"/>
    <property type="molecule type" value="Genomic_DNA"/>
</dbReference>
<keyword evidence="2" id="KW-0547">Nucleotide-binding</keyword>
<dbReference type="Gene3D" id="3.40.50.300">
    <property type="entry name" value="P-loop containing nucleotide triphosphate hydrolases"/>
    <property type="match status" value="1"/>
</dbReference>
<name>A0A6J6EXJ6_9ZZZZ</name>
<evidence type="ECO:0000256" key="1">
    <source>
        <dbReference type="ARBA" id="ARBA00022448"/>
    </source>
</evidence>
<dbReference type="AlphaFoldDB" id="A0A6J6EXJ6"/>
<dbReference type="InterPro" id="IPR017871">
    <property type="entry name" value="ABC_transporter-like_CS"/>
</dbReference>
<keyword evidence="3" id="KW-0067">ATP-binding</keyword>
<protein>
    <submittedName>
        <fullName evidence="5">Unannotated protein</fullName>
    </submittedName>
</protein>
<dbReference type="Pfam" id="PF08402">
    <property type="entry name" value="TOBE_2"/>
    <property type="match status" value="1"/>
</dbReference>
<dbReference type="PANTHER" id="PTHR42781:SF4">
    <property type="entry name" value="SPERMIDINE_PUTRESCINE IMPORT ATP-BINDING PROTEIN POTA"/>
    <property type="match status" value="1"/>
</dbReference>
<organism evidence="5">
    <name type="scientific">freshwater metagenome</name>
    <dbReference type="NCBI Taxonomy" id="449393"/>
    <lineage>
        <taxon>unclassified sequences</taxon>
        <taxon>metagenomes</taxon>
        <taxon>ecological metagenomes</taxon>
    </lineage>
</organism>
<dbReference type="GO" id="GO:0005524">
    <property type="term" value="F:ATP binding"/>
    <property type="evidence" value="ECO:0007669"/>
    <property type="project" value="UniProtKB-KW"/>
</dbReference>
<dbReference type="PROSITE" id="PS00211">
    <property type="entry name" value="ABC_TRANSPORTER_1"/>
    <property type="match status" value="1"/>
</dbReference>
<dbReference type="InterPro" id="IPR050093">
    <property type="entry name" value="ABC_SmlMolc_Importer"/>
</dbReference>
<evidence type="ECO:0000256" key="3">
    <source>
        <dbReference type="ARBA" id="ARBA00022840"/>
    </source>
</evidence>
<dbReference type="InterPro" id="IPR008995">
    <property type="entry name" value="Mo/tungstate-bd_C_term_dom"/>
</dbReference>
<dbReference type="GO" id="GO:0016887">
    <property type="term" value="F:ATP hydrolysis activity"/>
    <property type="evidence" value="ECO:0007669"/>
    <property type="project" value="InterPro"/>
</dbReference>
<sequence length="337" mass="34938">MNPTPILRLTDVSKSFGSTRVLSGVSFDAPSGSVTAVLGPSGQGKTTLLRLIAGFERVGDGRIEIDGEVVGSSDVHVRPDRRGVGIVPQEGALFPHLDVAGNVGYGLPKGSRDRIDEMIDLVGLSGMGSRRPSEISGGQQQRVALARALAPAPHLVLLDEPFSALDAGLRAGIRDEVIGILRGAGTTTLLVTHDQEEAMSIADHVVVLLGGVVAQQGAPTDIYERPASVEVARFIGDANLLSARIDGGTVGHVLGTQECDASPGPATVLVRPEQLGLSSDGVPGVVERRAYYGHDGTIGVRLENGEFVSVRVSVSELAPVGARVGVVMRGRATVFAG</sequence>
<gene>
    <name evidence="5" type="ORF">UFOPK1722_00961</name>
</gene>
<dbReference type="GO" id="GO:0022857">
    <property type="term" value="F:transmembrane transporter activity"/>
    <property type="evidence" value="ECO:0007669"/>
    <property type="project" value="InterPro"/>
</dbReference>
<dbReference type="SUPFAM" id="SSF52540">
    <property type="entry name" value="P-loop containing nucleoside triphosphate hydrolases"/>
    <property type="match status" value="1"/>
</dbReference>
<evidence type="ECO:0000256" key="2">
    <source>
        <dbReference type="ARBA" id="ARBA00022741"/>
    </source>
</evidence>
<dbReference type="GO" id="GO:0043190">
    <property type="term" value="C:ATP-binding cassette (ABC) transporter complex"/>
    <property type="evidence" value="ECO:0007669"/>
    <property type="project" value="InterPro"/>
</dbReference>